<dbReference type="InterPro" id="IPR035647">
    <property type="entry name" value="EFG_III/V"/>
</dbReference>
<dbReference type="Pfam" id="PF09186">
    <property type="entry name" value="DUF1949"/>
    <property type="match status" value="1"/>
</dbReference>
<sequence>AYSHTAKIALDSGVIVTMAKCDELCVLSDYNYYGKLASLIPENGGTVISADFADNVKVKFSVPCEKSDNIKNLIVDTSNGRFFAEKIGEKYAETEILK</sequence>
<protein>
    <submittedName>
        <fullName evidence="2">Thymidylate synthase</fullName>
    </submittedName>
</protein>
<dbReference type="SUPFAM" id="SSF54980">
    <property type="entry name" value="EF-G C-terminal domain-like"/>
    <property type="match status" value="1"/>
</dbReference>
<comment type="caution">
    <text evidence="2">The sequence shown here is derived from an EMBL/GenBank/DDBJ whole genome shotgun (WGS) entry which is preliminary data.</text>
</comment>
<dbReference type="InterPro" id="IPR015269">
    <property type="entry name" value="UPF0029_Impact_C"/>
</dbReference>
<dbReference type="EMBL" id="AJWZ01009204">
    <property type="protein sequence ID" value="EKC51981.1"/>
    <property type="molecule type" value="Genomic_DNA"/>
</dbReference>
<feature type="domain" description="UPF0029" evidence="1">
    <location>
        <begin position="29"/>
        <end position="81"/>
    </location>
</feature>
<accession>K1SXI4</accession>
<organism evidence="2">
    <name type="scientific">human gut metagenome</name>
    <dbReference type="NCBI Taxonomy" id="408170"/>
    <lineage>
        <taxon>unclassified sequences</taxon>
        <taxon>metagenomes</taxon>
        <taxon>organismal metagenomes</taxon>
    </lineage>
</organism>
<evidence type="ECO:0000259" key="1">
    <source>
        <dbReference type="Pfam" id="PF09186"/>
    </source>
</evidence>
<proteinExistence type="predicted"/>
<reference evidence="2" key="1">
    <citation type="journal article" date="2013" name="Environ. Microbiol.">
        <title>Microbiota from the distal guts of lean and obese adolescents exhibit partial functional redundancy besides clear differences in community structure.</title>
        <authorList>
            <person name="Ferrer M."/>
            <person name="Ruiz A."/>
            <person name="Lanza F."/>
            <person name="Haange S.B."/>
            <person name="Oberbach A."/>
            <person name="Till H."/>
            <person name="Bargiela R."/>
            <person name="Campoy C."/>
            <person name="Segura M.T."/>
            <person name="Richter M."/>
            <person name="von Bergen M."/>
            <person name="Seifert J."/>
            <person name="Suarez A."/>
        </authorList>
    </citation>
    <scope>NUCLEOTIDE SEQUENCE</scope>
</reference>
<evidence type="ECO:0000313" key="2">
    <source>
        <dbReference type="EMBL" id="EKC51981.1"/>
    </source>
</evidence>
<feature type="non-terminal residue" evidence="2">
    <location>
        <position position="1"/>
    </location>
</feature>
<dbReference type="AlphaFoldDB" id="K1SXI4"/>
<gene>
    <name evidence="2" type="ORF">OBE_13328</name>
</gene>
<dbReference type="Gene3D" id="3.30.70.240">
    <property type="match status" value="1"/>
</dbReference>
<name>K1SXI4_9ZZZZ</name>